<dbReference type="InterPro" id="IPR051783">
    <property type="entry name" value="NAD(P)-dependent_oxidoreduct"/>
</dbReference>
<reference evidence="2 3" key="1">
    <citation type="submission" date="2023-01" db="EMBL/GenBank/DDBJ databases">
        <title>Analysis of 21 Apiospora genomes using comparative genomics revels a genus with tremendous synthesis potential of carbohydrate active enzymes and secondary metabolites.</title>
        <authorList>
            <person name="Sorensen T."/>
        </authorList>
    </citation>
    <scope>NUCLEOTIDE SEQUENCE [LARGE SCALE GENOMIC DNA]</scope>
    <source>
        <strain evidence="2 3">CBS 83171</strain>
    </source>
</reference>
<gene>
    <name evidence="2" type="ORF">PG996_003100</name>
</gene>
<dbReference type="InterPro" id="IPR001509">
    <property type="entry name" value="Epimerase_deHydtase"/>
</dbReference>
<dbReference type="EMBL" id="JAQQWM010000002">
    <property type="protein sequence ID" value="KAK8076930.1"/>
    <property type="molecule type" value="Genomic_DNA"/>
</dbReference>
<evidence type="ECO:0000259" key="1">
    <source>
        <dbReference type="Pfam" id="PF01370"/>
    </source>
</evidence>
<dbReference type="PANTHER" id="PTHR48079">
    <property type="entry name" value="PROTEIN YEEZ"/>
    <property type="match status" value="1"/>
</dbReference>
<name>A0ABR1W0A1_9PEZI</name>
<sequence>MAPTLLLTGANGFIGFKVLLNALEQGYTVRAAIRSLEKSDKLAQHPKVQALNAADRLSFVEVPDITDPKAYEEAIKCVTYVIHIASPLPSPFLDPQTGIYEPNVKSVTSMLQAAAQEPGLEKLVIASSAFANTPFPPNGDVKITPESRLPDVPGPFDSMLPAYSAGKIGALNATDRFVEEHSPSFEVVNVFPGFVFGRDDRALRVEELMASTNRILLGVITGQAAPAPLPSGACHVGDAAMLFLRALDDGDNAAPKNIGANVPHVFNEAWGIVQERFPDAARDGTFTQGKQETIPVDWDAHQTALDFGFTFKTWGDMVVDVASQYLELSGKAKA</sequence>
<protein>
    <submittedName>
        <fullName evidence="2">Cinnamoyl-CoA reductase</fullName>
    </submittedName>
</protein>
<evidence type="ECO:0000313" key="3">
    <source>
        <dbReference type="Proteomes" id="UP001446871"/>
    </source>
</evidence>
<dbReference type="PANTHER" id="PTHR48079:SF6">
    <property type="entry name" value="NAD(P)-BINDING DOMAIN-CONTAINING PROTEIN-RELATED"/>
    <property type="match status" value="1"/>
</dbReference>
<evidence type="ECO:0000313" key="2">
    <source>
        <dbReference type="EMBL" id="KAK8076930.1"/>
    </source>
</evidence>
<comment type="caution">
    <text evidence="2">The sequence shown here is derived from an EMBL/GenBank/DDBJ whole genome shotgun (WGS) entry which is preliminary data.</text>
</comment>
<dbReference type="SUPFAM" id="SSF51735">
    <property type="entry name" value="NAD(P)-binding Rossmann-fold domains"/>
    <property type="match status" value="1"/>
</dbReference>
<proteinExistence type="predicted"/>
<organism evidence="2 3">
    <name type="scientific">Apiospora saccharicola</name>
    <dbReference type="NCBI Taxonomy" id="335842"/>
    <lineage>
        <taxon>Eukaryota</taxon>
        <taxon>Fungi</taxon>
        <taxon>Dikarya</taxon>
        <taxon>Ascomycota</taxon>
        <taxon>Pezizomycotina</taxon>
        <taxon>Sordariomycetes</taxon>
        <taxon>Xylariomycetidae</taxon>
        <taxon>Amphisphaeriales</taxon>
        <taxon>Apiosporaceae</taxon>
        <taxon>Apiospora</taxon>
    </lineage>
</organism>
<feature type="domain" description="NAD-dependent epimerase/dehydratase" evidence="1">
    <location>
        <begin position="6"/>
        <end position="254"/>
    </location>
</feature>
<dbReference type="Gene3D" id="3.40.50.720">
    <property type="entry name" value="NAD(P)-binding Rossmann-like Domain"/>
    <property type="match status" value="1"/>
</dbReference>
<dbReference type="Proteomes" id="UP001446871">
    <property type="component" value="Unassembled WGS sequence"/>
</dbReference>
<accession>A0ABR1W0A1</accession>
<keyword evidence="3" id="KW-1185">Reference proteome</keyword>
<dbReference type="InterPro" id="IPR036291">
    <property type="entry name" value="NAD(P)-bd_dom_sf"/>
</dbReference>
<dbReference type="Pfam" id="PF01370">
    <property type="entry name" value="Epimerase"/>
    <property type="match status" value="1"/>
</dbReference>